<organism evidence="2 3">
    <name type="scientific">Albula goreensis</name>
    <dbReference type="NCBI Taxonomy" id="1534307"/>
    <lineage>
        <taxon>Eukaryota</taxon>
        <taxon>Metazoa</taxon>
        <taxon>Chordata</taxon>
        <taxon>Craniata</taxon>
        <taxon>Vertebrata</taxon>
        <taxon>Euteleostomi</taxon>
        <taxon>Actinopterygii</taxon>
        <taxon>Neopterygii</taxon>
        <taxon>Teleostei</taxon>
        <taxon>Albuliformes</taxon>
        <taxon>Albulidae</taxon>
        <taxon>Albula</taxon>
    </lineage>
</organism>
<feature type="region of interest" description="Disordered" evidence="1">
    <location>
        <begin position="1"/>
        <end position="67"/>
    </location>
</feature>
<comment type="caution">
    <text evidence="2">The sequence shown here is derived from an EMBL/GenBank/DDBJ whole genome shotgun (WGS) entry which is preliminary data.</text>
</comment>
<evidence type="ECO:0000313" key="3">
    <source>
        <dbReference type="Proteomes" id="UP000829720"/>
    </source>
</evidence>
<protein>
    <submittedName>
        <fullName evidence="2">Uncharacterized protein</fullName>
    </submittedName>
</protein>
<feature type="compositionally biased region" description="Basic and acidic residues" evidence="1">
    <location>
        <begin position="31"/>
        <end position="51"/>
    </location>
</feature>
<dbReference type="Proteomes" id="UP000829720">
    <property type="component" value="Unassembled WGS sequence"/>
</dbReference>
<dbReference type="EMBL" id="JAERUA010000023">
    <property type="protein sequence ID" value="KAI1883367.1"/>
    <property type="molecule type" value="Genomic_DNA"/>
</dbReference>
<gene>
    <name evidence="2" type="ORF">AGOR_G00230690</name>
</gene>
<evidence type="ECO:0000313" key="2">
    <source>
        <dbReference type="EMBL" id="KAI1883367.1"/>
    </source>
</evidence>
<name>A0A8T3CHG8_9TELE</name>
<sequence length="67" mass="7416">MGLELNLQTLQHPPVMGSGEEMKASPANRQRKADPPRDCRETLRRGMRPEDGAAQCESHRLMSNAGT</sequence>
<keyword evidence="3" id="KW-1185">Reference proteome</keyword>
<reference evidence="2" key="1">
    <citation type="submission" date="2021-01" db="EMBL/GenBank/DDBJ databases">
        <authorList>
            <person name="Zahm M."/>
            <person name="Roques C."/>
            <person name="Cabau C."/>
            <person name="Klopp C."/>
            <person name="Donnadieu C."/>
            <person name="Jouanno E."/>
            <person name="Lampietro C."/>
            <person name="Louis A."/>
            <person name="Herpin A."/>
            <person name="Echchiki A."/>
            <person name="Berthelot C."/>
            <person name="Parey E."/>
            <person name="Roest-Crollius H."/>
            <person name="Braasch I."/>
            <person name="Postlethwait J."/>
            <person name="Bobe J."/>
            <person name="Montfort J."/>
            <person name="Bouchez O."/>
            <person name="Begum T."/>
            <person name="Mejri S."/>
            <person name="Adams A."/>
            <person name="Chen W.-J."/>
            <person name="Guiguen Y."/>
        </authorList>
    </citation>
    <scope>NUCLEOTIDE SEQUENCE</scope>
    <source>
        <tissue evidence="2">Blood</tissue>
    </source>
</reference>
<evidence type="ECO:0000256" key="1">
    <source>
        <dbReference type="SAM" id="MobiDB-lite"/>
    </source>
</evidence>
<feature type="compositionally biased region" description="Polar residues" evidence="1">
    <location>
        <begin position="1"/>
        <end position="11"/>
    </location>
</feature>
<accession>A0A8T3CHG8</accession>
<proteinExistence type="predicted"/>
<dbReference type="AlphaFoldDB" id="A0A8T3CHG8"/>